<evidence type="ECO:0000256" key="11">
    <source>
        <dbReference type="ARBA" id="ARBA00049902"/>
    </source>
</evidence>
<dbReference type="PANTHER" id="PTHR32282:SF11">
    <property type="entry name" value="PENICILLIN-BINDING PROTEIN 1B"/>
    <property type="match status" value="1"/>
</dbReference>
<dbReference type="InterPro" id="IPR050396">
    <property type="entry name" value="Glycosyltr_51/Transpeptidase"/>
</dbReference>
<keyword evidence="5 13" id="KW-0808">Transferase</keyword>
<organism evidence="13 14">
    <name type="scientific">Escherichia coli</name>
    <dbReference type="NCBI Taxonomy" id="562"/>
    <lineage>
        <taxon>Bacteria</taxon>
        <taxon>Pseudomonadati</taxon>
        <taxon>Pseudomonadota</taxon>
        <taxon>Gammaproteobacteria</taxon>
        <taxon>Enterobacterales</taxon>
        <taxon>Enterobacteriaceae</taxon>
        <taxon>Escherichia</taxon>
    </lineage>
</organism>
<evidence type="ECO:0000256" key="1">
    <source>
        <dbReference type="ARBA" id="ARBA00004236"/>
    </source>
</evidence>
<dbReference type="GO" id="GO:0009002">
    <property type="term" value="F:serine-type D-Ala-D-Ala carboxypeptidase activity"/>
    <property type="evidence" value="ECO:0007669"/>
    <property type="project" value="UniProtKB-EC"/>
</dbReference>
<accession>A0A2X1KWV8</accession>
<dbReference type="GO" id="GO:0005886">
    <property type="term" value="C:plasma membrane"/>
    <property type="evidence" value="ECO:0007669"/>
    <property type="project" value="UniProtKB-SubCell"/>
</dbReference>
<comment type="catalytic activity">
    <reaction evidence="11">
        <text>[GlcNAc-(1-&gt;4)-Mur2Ac(oyl-L-Ala-gamma-D-Glu-L-Lys-D-Ala-D-Ala)](n)-di-trans,octa-cis-undecaprenyl diphosphate + beta-D-GlcNAc-(1-&gt;4)-Mur2Ac(oyl-L-Ala-gamma-D-Glu-L-Lys-D-Ala-D-Ala)-di-trans,octa-cis-undecaprenyl diphosphate = [GlcNAc-(1-&gt;4)-Mur2Ac(oyl-L-Ala-gamma-D-Glu-L-Lys-D-Ala-D-Ala)](n+1)-di-trans,octa-cis-undecaprenyl diphosphate + di-trans,octa-cis-undecaprenyl diphosphate + H(+)</text>
        <dbReference type="Rhea" id="RHEA:23708"/>
        <dbReference type="Rhea" id="RHEA-COMP:9602"/>
        <dbReference type="Rhea" id="RHEA-COMP:9603"/>
        <dbReference type="ChEBI" id="CHEBI:15378"/>
        <dbReference type="ChEBI" id="CHEBI:58405"/>
        <dbReference type="ChEBI" id="CHEBI:60033"/>
        <dbReference type="ChEBI" id="CHEBI:78435"/>
        <dbReference type="EC" id="2.4.99.28"/>
    </reaction>
</comment>
<dbReference type="EMBL" id="UARS01000007">
    <property type="protein sequence ID" value="SPW48121.1"/>
    <property type="molecule type" value="Genomic_DNA"/>
</dbReference>
<evidence type="ECO:0000256" key="7">
    <source>
        <dbReference type="ARBA" id="ARBA00022984"/>
    </source>
</evidence>
<dbReference type="Proteomes" id="UP000250561">
    <property type="component" value="Unassembled WGS sequence"/>
</dbReference>
<dbReference type="PANTHER" id="PTHR32282">
    <property type="entry name" value="BINDING PROTEIN TRANSPEPTIDASE, PUTATIVE-RELATED"/>
    <property type="match status" value="1"/>
</dbReference>
<evidence type="ECO:0000313" key="13">
    <source>
        <dbReference type="EMBL" id="SPW48121.1"/>
    </source>
</evidence>
<evidence type="ECO:0000256" key="10">
    <source>
        <dbReference type="ARBA" id="ARBA00034000"/>
    </source>
</evidence>
<dbReference type="Gene3D" id="1.10.3810.10">
    <property type="entry name" value="Biosynthetic peptidoglycan transglycosylase-like"/>
    <property type="match status" value="1"/>
</dbReference>
<comment type="pathway">
    <text evidence="2">Cell wall biogenesis; peptidoglycan biosynthesis.</text>
</comment>
<protein>
    <submittedName>
        <fullName evidence="13">Penicillin-binding protein 1B [includes: penicillin-insensitive transglycosylase penicillin sensitive transpeptidase]</fullName>
        <ecNumber evidence="13">2.4.1.129</ecNumber>
    </submittedName>
</protein>
<keyword evidence="4 13" id="KW-0328">Glycosyltransferase</keyword>
<dbReference type="InterPro" id="IPR001264">
    <property type="entry name" value="Glyco_trans_51"/>
</dbReference>
<evidence type="ECO:0000256" key="9">
    <source>
        <dbReference type="ARBA" id="ARBA00023316"/>
    </source>
</evidence>
<comment type="catalytic activity">
    <reaction evidence="10">
        <text>Preferential cleavage: (Ac)2-L-Lys-D-Ala-|-D-Ala. Also transpeptidation of peptidyl-alanyl moieties that are N-acyl substituents of D-alanine.</text>
        <dbReference type="EC" id="3.4.16.4"/>
    </reaction>
</comment>
<keyword evidence="7" id="KW-0573">Peptidoglycan synthesis</keyword>
<dbReference type="GO" id="GO:0009252">
    <property type="term" value="P:peptidoglycan biosynthetic process"/>
    <property type="evidence" value="ECO:0007669"/>
    <property type="project" value="UniProtKB-KW"/>
</dbReference>
<evidence type="ECO:0000259" key="12">
    <source>
        <dbReference type="Pfam" id="PF00912"/>
    </source>
</evidence>
<dbReference type="SUPFAM" id="SSF53955">
    <property type="entry name" value="Lysozyme-like"/>
    <property type="match status" value="1"/>
</dbReference>
<dbReference type="GO" id="GO:0030288">
    <property type="term" value="C:outer membrane-bounded periplasmic space"/>
    <property type="evidence" value="ECO:0007669"/>
    <property type="project" value="TreeGrafter"/>
</dbReference>
<comment type="subcellular location">
    <subcellularLocation>
        <location evidence="1">Cell membrane</location>
    </subcellularLocation>
</comment>
<dbReference type="InterPro" id="IPR036950">
    <property type="entry name" value="PBP_transglycosylase"/>
</dbReference>
<evidence type="ECO:0000256" key="6">
    <source>
        <dbReference type="ARBA" id="ARBA00022960"/>
    </source>
</evidence>
<sequence>MDGISLYSIGRAVLANLTAGRTVQGASTLTQQLVKNLFLSSERSYWRKANEAYMAFDHGCALQQRSHS</sequence>
<dbReference type="Pfam" id="PF00912">
    <property type="entry name" value="Transgly"/>
    <property type="match status" value="1"/>
</dbReference>
<keyword evidence="9" id="KW-0961">Cell wall biogenesis/degradation</keyword>
<proteinExistence type="predicted"/>
<evidence type="ECO:0000256" key="5">
    <source>
        <dbReference type="ARBA" id="ARBA00022679"/>
    </source>
</evidence>
<keyword evidence="6" id="KW-0133">Cell shape</keyword>
<evidence type="ECO:0000256" key="3">
    <source>
        <dbReference type="ARBA" id="ARBA00022475"/>
    </source>
</evidence>
<keyword evidence="8" id="KW-0472">Membrane</keyword>
<keyword evidence="3" id="KW-1003">Cell membrane</keyword>
<feature type="domain" description="Glycosyl transferase family 51" evidence="12">
    <location>
        <begin position="2"/>
        <end position="57"/>
    </location>
</feature>
<dbReference type="AlphaFoldDB" id="A0A2X1KWV8"/>
<name>A0A2X1KWV8_ECOLX</name>
<evidence type="ECO:0000256" key="2">
    <source>
        <dbReference type="ARBA" id="ARBA00004752"/>
    </source>
</evidence>
<evidence type="ECO:0000256" key="8">
    <source>
        <dbReference type="ARBA" id="ARBA00023136"/>
    </source>
</evidence>
<evidence type="ECO:0000313" key="14">
    <source>
        <dbReference type="Proteomes" id="UP000250561"/>
    </source>
</evidence>
<gene>
    <name evidence="13" type="primary">mrcB_3</name>
    <name evidence="13" type="ORF">NCTC11126_03599</name>
</gene>
<reference evidence="13 14" key="1">
    <citation type="submission" date="2018-06" db="EMBL/GenBank/DDBJ databases">
        <authorList>
            <consortium name="Pathogen Informatics"/>
            <person name="Doyle S."/>
        </authorList>
    </citation>
    <scope>NUCLEOTIDE SEQUENCE [LARGE SCALE GENOMIC DNA]</scope>
    <source>
        <strain evidence="13 14">NCTC11126</strain>
    </source>
</reference>
<dbReference type="GO" id="GO:0008955">
    <property type="term" value="F:peptidoglycan glycosyltransferase activity"/>
    <property type="evidence" value="ECO:0007669"/>
    <property type="project" value="UniProtKB-EC"/>
</dbReference>
<dbReference type="EC" id="2.4.1.129" evidence="13"/>
<dbReference type="InterPro" id="IPR023346">
    <property type="entry name" value="Lysozyme-like_dom_sf"/>
</dbReference>
<dbReference type="GO" id="GO:0071555">
    <property type="term" value="P:cell wall organization"/>
    <property type="evidence" value="ECO:0007669"/>
    <property type="project" value="UniProtKB-KW"/>
</dbReference>
<dbReference type="GO" id="GO:0008360">
    <property type="term" value="P:regulation of cell shape"/>
    <property type="evidence" value="ECO:0007669"/>
    <property type="project" value="UniProtKB-KW"/>
</dbReference>
<evidence type="ECO:0000256" key="4">
    <source>
        <dbReference type="ARBA" id="ARBA00022676"/>
    </source>
</evidence>